<dbReference type="PANTHER" id="PTHR34504">
    <property type="entry name" value="ANTITOXIN HICB"/>
    <property type="match status" value="1"/>
</dbReference>
<proteinExistence type="predicted"/>
<reference evidence="2 3" key="1">
    <citation type="submission" date="2020-07" db="EMBL/GenBank/DDBJ databases">
        <title>Huge and variable diversity of episymbiotic CPR bacteria and DPANN archaea in groundwater ecosystems.</title>
        <authorList>
            <person name="He C.Y."/>
            <person name="Keren R."/>
            <person name="Whittaker M."/>
            <person name="Farag I.F."/>
            <person name="Doudna J."/>
            <person name="Cate J.H.D."/>
            <person name="Banfield J.F."/>
        </authorList>
    </citation>
    <scope>NUCLEOTIDE SEQUENCE [LARGE SCALE GENOMIC DNA]</scope>
    <source>
        <strain evidence="2">NC_groundwater_541_Ag_S-0.1um_46_50</strain>
    </source>
</reference>
<sequence>MKRKIIKKVYQYTAVFEPDEKAGGFTATIPALPGCISEGDTFEEAAENIKEAASLYIEVMEKKNTEIPLETRGAVIAPIEVKV</sequence>
<dbReference type="InterPro" id="IPR031807">
    <property type="entry name" value="HicB-like"/>
</dbReference>
<dbReference type="AlphaFoldDB" id="A0A7T5RJW9"/>
<accession>A0A7T5RJW9</accession>
<dbReference type="Proteomes" id="UP000595618">
    <property type="component" value="Chromosome"/>
</dbReference>
<dbReference type="Pfam" id="PF15919">
    <property type="entry name" value="HicB_lk_antitox"/>
    <property type="match status" value="1"/>
</dbReference>
<dbReference type="PANTHER" id="PTHR34504:SF4">
    <property type="entry name" value="ANTITOXIN HICB"/>
    <property type="match status" value="1"/>
</dbReference>
<dbReference type="InterPro" id="IPR035069">
    <property type="entry name" value="TTHA1013/TTHA0281-like"/>
</dbReference>
<evidence type="ECO:0000313" key="3">
    <source>
        <dbReference type="Proteomes" id="UP000595618"/>
    </source>
</evidence>
<evidence type="ECO:0000259" key="1">
    <source>
        <dbReference type="Pfam" id="PF15919"/>
    </source>
</evidence>
<dbReference type="InterPro" id="IPR051404">
    <property type="entry name" value="TA_system_antitoxin"/>
</dbReference>
<dbReference type="EMBL" id="CP066690">
    <property type="protein sequence ID" value="QQG45533.1"/>
    <property type="molecule type" value="Genomic_DNA"/>
</dbReference>
<organism evidence="2 3">
    <name type="scientific">Candidatus Sungiibacteriota bacterium</name>
    <dbReference type="NCBI Taxonomy" id="2750080"/>
    <lineage>
        <taxon>Bacteria</taxon>
        <taxon>Candidatus Sungiibacteriota</taxon>
    </lineage>
</organism>
<dbReference type="SUPFAM" id="SSF143100">
    <property type="entry name" value="TTHA1013/TTHA0281-like"/>
    <property type="match status" value="1"/>
</dbReference>
<protein>
    <submittedName>
        <fullName evidence="2">Type II toxin-antitoxin system HicB family antitoxin</fullName>
    </submittedName>
</protein>
<feature type="domain" description="HicB-like antitoxin of toxin-antitoxin system" evidence="1">
    <location>
        <begin position="12"/>
        <end position="69"/>
    </location>
</feature>
<name>A0A7T5RJW9_9BACT</name>
<evidence type="ECO:0000313" key="2">
    <source>
        <dbReference type="EMBL" id="QQG45533.1"/>
    </source>
</evidence>
<gene>
    <name evidence="2" type="ORF">HYW89_01175</name>
</gene>
<dbReference type="Gene3D" id="3.30.160.250">
    <property type="match status" value="1"/>
</dbReference>